<dbReference type="RefSeq" id="WP_063018015.1">
    <property type="nucleotide sequence ID" value="NZ_JBEYBM010000001.1"/>
</dbReference>
<sequence>MKATVRRTLSGRRGLLACAAAAAVLIGGPVALYATASPQAPARHAVTDHEWSLTSAPAIGEQQAADKAREAVPGSTVIATEFDDEGSTSVWEVELRTPDGVEHEVTIDATSGAVLRTVRQD</sequence>
<feature type="chain" id="PRO_5046121875" evidence="1">
    <location>
        <begin position="37"/>
        <end position="121"/>
    </location>
</feature>
<evidence type="ECO:0000259" key="2">
    <source>
        <dbReference type="Pfam" id="PF03413"/>
    </source>
</evidence>
<dbReference type="Pfam" id="PF03413">
    <property type="entry name" value="PepSY"/>
    <property type="match status" value="1"/>
</dbReference>
<keyword evidence="4" id="KW-1185">Reference proteome</keyword>
<dbReference type="InterPro" id="IPR006311">
    <property type="entry name" value="TAT_signal"/>
</dbReference>
<dbReference type="Gene3D" id="3.10.450.40">
    <property type="match status" value="1"/>
</dbReference>
<dbReference type="EMBL" id="JBEYBR010000014">
    <property type="protein sequence ID" value="MEU2121771.1"/>
    <property type="molecule type" value="Genomic_DNA"/>
</dbReference>
<gene>
    <name evidence="3" type="ORF">ABZ507_08030</name>
</gene>
<protein>
    <submittedName>
        <fullName evidence="3">PepSY domain-containing protein</fullName>
    </submittedName>
</protein>
<organism evidence="3 4">
    <name type="scientific">Nocardia niwae</name>
    <dbReference type="NCBI Taxonomy" id="626084"/>
    <lineage>
        <taxon>Bacteria</taxon>
        <taxon>Bacillati</taxon>
        <taxon>Actinomycetota</taxon>
        <taxon>Actinomycetes</taxon>
        <taxon>Mycobacteriales</taxon>
        <taxon>Nocardiaceae</taxon>
        <taxon>Nocardia</taxon>
    </lineage>
</organism>
<proteinExistence type="predicted"/>
<keyword evidence="1" id="KW-0732">Signal</keyword>
<reference evidence="3 4" key="1">
    <citation type="submission" date="2024-06" db="EMBL/GenBank/DDBJ databases">
        <title>The Natural Products Discovery Center: Release of the First 8490 Sequenced Strains for Exploring Actinobacteria Biosynthetic Diversity.</title>
        <authorList>
            <person name="Kalkreuter E."/>
            <person name="Kautsar S.A."/>
            <person name="Yang D."/>
            <person name="Bader C.D."/>
            <person name="Teijaro C.N."/>
            <person name="Fluegel L."/>
            <person name="Davis C.M."/>
            <person name="Simpson J.R."/>
            <person name="Lauterbach L."/>
            <person name="Steele A.D."/>
            <person name="Gui C."/>
            <person name="Meng S."/>
            <person name="Li G."/>
            <person name="Viehrig K."/>
            <person name="Ye F."/>
            <person name="Su P."/>
            <person name="Kiefer A.F."/>
            <person name="Nichols A."/>
            <person name="Cepeda A.J."/>
            <person name="Yan W."/>
            <person name="Fan B."/>
            <person name="Jiang Y."/>
            <person name="Adhikari A."/>
            <person name="Zheng C.-J."/>
            <person name="Schuster L."/>
            <person name="Cowan T.M."/>
            <person name="Smanski M.J."/>
            <person name="Chevrette M.G."/>
            <person name="De Carvalho L.P.S."/>
            <person name="Shen B."/>
        </authorList>
    </citation>
    <scope>NUCLEOTIDE SEQUENCE [LARGE SCALE GENOMIC DNA]</scope>
    <source>
        <strain evidence="3 4">NPDC019434</strain>
    </source>
</reference>
<evidence type="ECO:0000256" key="1">
    <source>
        <dbReference type="SAM" id="SignalP"/>
    </source>
</evidence>
<name>A0ABV2X7D4_9NOCA</name>
<comment type="caution">
    <text evidence="3">The sequence shown here is derived from an EMBL/GenBank/DDBJ whole genome shotgun (WGS) entry which is preliminary data.</text>
</comment>
<dbReference type="PROSITE" id="PS51318">
    <property type="entry name" value="TAT"/>
    <property type="match status" value="1"/>
</dbReference>
<dbReference type="InterPro" id="IPR025711">
    <property type="entry name" value="PepSY"/>
</dbReference>
<dbReference type="Proteomes" id="UP001550535">
    <property type="component" value="Unassembled WGS sequence"/>
</dbReference>
<evidence type="ECO:0000313" key="4">
    <source>
        <dbReference type="Proteomes" id="UP001550535"/>
    </source>
</evidence>
<accession>A0ABV2X7D4</accession>
<evidence type="ECO:0000313" key="3">
    <source>
        <dbReference type="EMBL" id="MEU2121771.1"/>
    </source>
</evidence>
<feature type="signal peptide" evidence="1">
    <location>
        <begin position="1"/>
        <end position="36"/>
    </location>
</feature>
<feature type="domain" description="PepSY" evidence="2">
    <location>
        <begin position="59"/>
        <end position="117"/>
    </location>
</feature>